<evidence type="ECO:0000259" key="1">
    <source>
        <dbReference type="SMART" id="SM00955"/>
    </source>
</evidence>
<dbReference type="AlphaFoldDB" id="A0A844GUW2"/>
<dbReference type="Pfam" id="PF23161">
    <property type="entry name" value="HTH_RNase_II"/>
    <property type="match status" value="1"/>
</dbReference>
<dbReference type="Pfam" id="PF00773">
    <property type="entry name" value="RNB"/>
    <property type="match status" value="1"/>
</dbReference>
<dbReference type="PANTHER" id="PTHR23355:SF42">
    <property type="entry name" value="RIBONUCLEASE II, CHLOROPLASTIC_MITOCHONDRIAL"/>
    <property type="match status" value="1"/>
</dbReference>
<dbReference type="Pfam" id="PF23163">
    <property type="entry name" value="CSD_RNase_II"/>
    <property type="match status" value="1"/>
</dbReference>
<dbReference type="InterPro" id="IPR036388">
    <property type="entry name" value="WH-like_DNA-bd_sf"/>
</dbReference>
<dbReference type="InterPro" id="IPR056404">
    <property type="entry name" value="HTH_RNase_II"/>
</dbReference>
<dbReference type="InterPro" id="IPR057324">
    <property type="entry name" value="WH_RNase_II"/>
</dbReference>
<sequence length="668" mass="76993">MEKGTLVEFKVNGDRRLGVIEKPEGKKDWIAIDENGNSHKVRPQKVDFLVEGESFKYTDIPRFVKEVTPHLDASSLEIAWELLIEEATPVTPAELATLIFEEETPVFCYAAHLLLSDDKIYFKKKGDIYEPRPQTQVEEIKHQIEIEAQKKLEKEIFAQKIQQALSGEKVDWQDSELTRLNFLEKYVLQPENPPKQALDILESLGKQKTPESALQLLIDLQLWSKHENIFLRRSSYPNDFPQQVYEVAHSILDRISTNEFIDKDSQRLDLTHHKIYTIDDESTTEIDDGISLEFLDNGLARLWIHIADPTRLINPDDPLDLEARRRSTSLYLPTGMVPMFPSELATGPMSLVQGQICPALSFGVVLDEEGAVKDYEIHSTLVKPTYRLTYHDVDEMLTLNIQGEEEIIRIAQEAKKREQWRKNNGSVMISMPEAIIKVKNEEEVSIELLEMSRSRLVVAEMMILAGEVAGKYCQEHNIPVPFRGQPQPELPPEEELILLPPGPVRSCALRRCMPKSETGLTPSRHASLGLETYTQVTSPIRRYTDLLSHFQIKAHLRGEELPFERDQMQQIIYEVVSTSSEASFVERQTNRYWSLQYFLQHSGEVWHGLVLRWLREDDGLALILLEELGLEFAHRFDRNVKLGEQLQLEVSFCDPQRDEIRFREAVFN</sequence>
<dbReference type="InterPro" id="IPR001900">
    <property type="entry name" value="RNase_II/R"/>
</dbReference>
<dbReference type="InterPro" id="IPR012340">
    <property type="entry name" value="NA-bd_OB-fold"/>
</dbReference>
<dbReference type="InterPro" id="IPR056403">
    <property type="entry name" value="RNase_II_barrel"/>
</dbReference>
<gene>
    <name evidence="2" type="ORF">GGC33_02750</name>
</gene>
<evidence type="ECO:0000313" key="3">
    <source>
        <dbReference type="Proteomes" id="UP000437131"/>
    </source>
</evidence>
<dbReference type="SMART" id="SM00955">
    <property type="entry name" value="RNB"/>
    <property type="match status" value="1"/>
</dbReference>
<accession>A0A844GUW2</accession>
<reference evidence="2 3" key="1">
    <citation type="submission" date="2019-11" db="EMBL/GenBank/DDBJ databases">
        <title>Isolation of a new High Light Tolerant Cyanobacteria.</title>
        <authorList>
            <person name="Dobson Z."/>
            <person name="Vaughn N."/>
            <person name="Vaughn M."/>
            <person name="Fromme P."/>
            <person name="Mazor Y."/>
        </authorList>
    </citation>
    <scope>NUCLEOTIDE SEQUENCE [LARGE SCALE GENOMIC DNA]</scope>
    <source>
        <strain evidence="2 3">0216</strain>
    </source>
</reference>
<comment type="caution">
    <text evidence="2">The sequence shown here is derived from an EMBL/GenBank/DDBJ whole genome shotgun (WGS) entry which is preliminary data.</text>
</comment>
<dbReference type="Proteomes" id="UP000437131">
    <property type="component" value="Unassembled WGS sequence"/>
</dbReference>
<feature type="domain" description="RNB" evidence="1">
    <location>
        <begin position="267"/>
        <end position="558"/>
    </location>
</feature>
<proteinExistence type="predicted"/>
<dbReference type="SUPFAM" id="SSF50249">
    <property type="entry name" value="Nucleic acid-binding proteins"/>
    <property type="match status" value="1"/>
</dbReference>
<organism evidence="2 3">
    <name type="scientific">Cyanobacterium aponinum 0216</name>
    <dbReference type="NCBI Taxonomy" id="2676140"/>
    <lineage>
        <taxon>Bacteria</taxon>
        <taxon>Bacillati</taxon>
        <taxon>Cyanobacteriota</taxon>
        <taxon>Cyanophyceae</taxon>
        <taxon>Oscillatoriophycideae</taxon>
        <taxon>Chroococcales</taxon>
        <taxon>Geminocystaceae</taxon>
        <taxon>Cyanobacterium</taxon>
    </lineage>
</organism>
<dbReference type="GO" id="GO:0003723">
    <property type="term" value="F:RNA binding"/>
    <property type="evidence" value="ECO:0007669"/>
    <property type="project" value="InterPro"/>
</dbReference>
<dbReference type="GO" id="GO:0006402">
    <property type="term" value="P:mRNA catabolic process"/>
    <property type="evidence" value="ECO:0007669"/>
    <property type="project" value="TreeGrafter"/>
</dbReference>
<dbReference type="RefSeq" id="WP_015218577.1">
    <property type="nucleotide sequence ID" value="NZ_WMIA01000002.1"/>
</dbReference>
<dbReference type="Gene3D" id="1.10.10.10">
    <property type="entry name" value="Winged helix-like DNA-binding domain superfamily/Winged helix DNA-binding domain"/>
    <property type="match status" value="1"/>
</dbReference>
<dbReference type="Pfam" id="PF25255">
    <property type="entry name" value="WHD_RNase_II"/>
    <property type="match status" value="1"/>
</dbReference>
<dbReference type="GO" id="GO:0000175">
    <property type="term" value="F:3'-5'-RNA exonuclease activity"/>
    <property type="evidence" value="ECO:0007669"/>
    <property type="project" value="TreeGrafter"/>
</dbReference>
<evidence type="ECO:0000313" key="2">
    <source>
        <dbReference type="EMBL" id="MTF37846.1"/>
    </source>
</evidence>
<dbReference type="InterPro" id="IPR050180">
    <property type="entry name" value="RNR_Ribonuclease"/>
</dbReference>
<dbReference type="PANTHER" id="PTHR23355">
    <property type="entry name" value="RIBONUCLEASE"/>
    <property type="match status" value="1"/>
</dbReference>
<name>A0A844GUW2_9CHRO</name>
<dbReference type="EMBL" id="WMIA01000002">
    <property type="protein sequence ID" value="MTF37846.1"/>
    <property type="molecule type" value="Genomic_DNA"/>
</dbReference>
<protein>
    <submittedName>
        <fullName evidence="2">RNB domain-containing ribonuclease</fullName>
    </submittedName>
</protein>
<dbReference type="GO" id="GO:0000932">
    <property type="term" value="C:P-body"/>
    <property type="evidence" value="ECO:0007669"/>
    <property type="project" value="TreeGrafter"/>
</dbReference>